<protein>
    <submittedName>
        <fullName evidence="7">Efflux RND transporter periplasmic adaptor subunit</fullName>
    </submittedName>
</protein>
<dbReference type="NCBIfam" id="TIGR01730">
    <property type="entry name" value="RND_mfp"/>
    <property type="match status" value="1"/>
</dbReference>
<dbReference type="AlphaFoldDB" id="A0A4Q5LZC8"/>
<dbReference type="GO" id="GO:0046677">
    <property type="term" value="P:response to antibiotic"/>
    <property type="evidence" value="ECO:0007669"/>
    <property type="project" value="TreeGrafter"/>
</dbReference>
<dbReference type="EMBL" id="SEWF01000017">
    <property type="protein sequence ID" value="RYU95202.1"/>
    <property type="molecule type" value="Genomic_DNA"/>
</dbReference>
<gene>
    <name evidence="7" type="ORF">EWM59_13200</name>
</gene>
<dbReference type="Pfam" id="PF25944">
    <property type="entry name" value="Beta-barrel_RND"/>
    <property type="match status" value="1"/>
</dbReference>
<dbReference type="Gene3D" id="2.40.420.20">
    <property type="match status" value="1"/>
</dbReference>
<sequence>MKYSIIFLAITALYMAGCSHAEHTKEEESEFVVSSPIRVDTSINKEYVCQIRASNHIELRSLERGYLQKIFVDEGQHVRQGQPMFQIMPLIYEAEMEKSKADVEYAEIEYQNTKILADKNVVSPQELALAKAKLDREKADLKLSSTHLGLTTVNAPFSGIMDRFHIRLGSLVDEGELLTTLSDNSKLWVYFNVPEAEYLDYATRIKKEGPQKVKLLMANNEVFNHDGLFETVEADFNNETGNIAFRATFPNPEGILRHGETGTILLPSYLKNVLLIPQEATFDILDKKFVFVVDEKGTVQTRQITTGIEMPHIYTVTSGLSPNDKIIVEGLRKVKNGDHIKTKFKPYRAVVEDLKNLHAE</sequence>
<evidence type="ECO:0000259" key="5">
    <source>
        <dbReference type="Pfam" id="PF25944"/>
    </source>
</evidence>
<feature type="domain" description="Multidrug resistance protein MdtA-like barrel-sandwich hybrid" evidence="4">
    <location>
        <begin position="57"/>
        <end position="176"/>
    </location>
</feature>
<evidence type="ECO:0000313" key="8">
    <source>
        <dbReference type="Proteomes" id="UP000293162"/>
    </source>
</evidence>
<feature type="domain" description="Multidrug resistance protein MdtA-like beta-barrel" evidence="5">
    <location>
        <begin position="188"/>
        <end position="264"/>
    </location>
</feature>
<dbReference type="Proteomes" id="UP000293162">
    <property type="component" value="Unassembled WGS sequence"/>
</dbReference>
<dbReference type="PANTHER" id="PTHR30158">
    <property type="entry name" value="ACRA/E-RELATED COMPONENT OF DRUG EFFLUX TRANSPORTER"/>
    <property type="match status" value="1"/>
</dbReference>
<dbReference type="RefSeq" id="WP_130021450.1">
    <property type="nucleotide sequence ID" value="NZ_SEWF01000017.1"/>
</dbReference>
<dbReference type="Gene3D" id="2.40.50.100">
    <property type="match status" value="1"/>
</dbReference>
<proteinExistence type="inferred from homology"/>
<comment type="subcellular location">
    <subcellularLocation>
        <location evidence="1">Cell envelope</location>
    </subcellularLocation>
</comment>
<comment type="similarity">
    <text evidence="2">Belongs to the membrane fusion protein (MFP) (TC 8.A.1) family.</text>
</comment>
<dbReference type="PANTHER" id="PTHR30158:SF23">
    <property type="entry name" value="MULTIDRUG RESISTANCE PROTEIN MEXA"/>
    <property type="match status" value="1"/>
</dbReference>
<evidence type="ECO:0000313" key="7">
    <source>
        <dbReference type="EMBL" id="RYU95202.1"/>
    </source>
</evidence>
<evidence type="ECO:0000256" key="2">
    <source>
        <dbReference type="ARBA" id="ARBA00009477"/>
    </source>
</evidence>
<dbReference type="InterPro" id="IPR058626">
    <property type="entry name" value="MdtA-like_b-barrel"/>
</dbReference>
<organism evidence="7 8">
    <name type="scientific">Emticicia agri</name>
    <dbReference type="NCBI Taxonomy" id="2492393"/>
    <lineage>
        <taxon>Bacteria</taxon>
        <taxon>Pseudomonadati</taxon>
        <taxon>Bacteroidota</taxon>
        <taxon>Cytophagia</taxon>
        <taxon>Cytophagales</taxon>
        <taxon>Leadbetterellaceae</taxon>
        <taxon>Emticicia</taxon>
    </lineage>
</organism>
<keyword evidence="3" id="KW-0732">Signal</keyword>
<evidence type="ECO:0000259" key="4">
    <source>
        <dbReference type="Pfam" id="PF25917"/>
    </source>
</evidence>
<dbReference type="SUPFAM" id="SSF111369">
    <property type="entry name" value="HlyD-like secretion proteins"/>
    <property type="match status" value="1"/>
</dbReference>
<dbReference type="InterPro" id="IPR058627">
    <property type="entry name" value="MdtA-like_C"/>
</dbReference>
<feature type="domain" description="Multidrug resistance protein MdtA-like C-terminal permuted SH3" evidence="6">
    <location>
        <begin position="272"/>
        <end position="332"/>
    </location>
</feature>
<dbReference type="GO" id="GO:0030313">
    <property type="term" value="C:cell envelope"/>
    <property type="evidence" value="ECO:0007669"/>
    <property type="project" value="UniProtKB-SubCell"/>
</dbReference>
<dbReference type="Gene3D" id="2.40.30.170">
    <property type="match status" value="1"/>
</dbReference>
<name>A0A4Q5LZC8_9BACT</name>
<dbReference type="Pfam" id="PF25917">
    <property type="entry name" value="BSH_RND"/>
    <property type="match status" value="1"/>
</dbReference>
<evidence type="ECO:0000256" key="1">
    <source>
        <dbReference type="ARBA" id="ARBA00004196"/>
    </source>
</evidence>
<dbReference type="OrthoDB" id="9801814at2"/>
<dbReference type="Pfam" id="PF25967">
    <property type="entry name" value="RND-MFP_C"/>
    <property type="match status" value="1"/>
</dbReference>
<comment type="caution">
    <text evidence="7">The sequence shown here is derived from an EMBL/GenBank/DDBJ whole genome shotgun (WGS) entry which is preliminary data.</text>
</comment>
<evidence type="ECO:0000256" key="3">
    <source>
        <dbReference type="SAM" id="SignalP"/>
    </source>
</evidence>
<dbReference type="Gene3D" id="1.10.287.470">
    <property type="entry name" value="Helix hairpin bin"/>
    <property type="match status" value="1"/>
</dbReference>
<dbReference type="GO" id="GO:0005886">
    <property type="term" value="C:plasma membrane"/>
    <property type="evidence" value="ECO:0007669"/>
    <property type="project" value="TreeGrafter"/>
</dbReference>
<reference evidence="7 8" key="1">
    <citation type="submission" date="2019-02" db="EMBL/GenBank/DDBJ databases">
        <title>Bacterial novel species Emticicia sp. 17J42-9 isolated from soil.</title>
        <authorList>
            <person name="Jung H.-Y."/>
        </authorList>
    </citation>
    <scope>NUCLEOTIDE SEQUENCE [LARGE SCALE GENOMIC DNA]</scope>
    <source>
        <strain evidence="7 8">17J42-9</strain>
    </source>
</reference>
<dbReference type="GO" id="GO:0022857">
    <property type="term" value="F:transmembrane transporter activity"/>
    <property type="evidence" value="ECO:0007669"/>
    <property type="project" value="InterPro"/>
</dbReference>
<feature type="chain" id="PRO_5020860689" evidence="3">
    <location>
        <begin position="22"/>
        <end position="360"/>
    </location>
</feature>
<evidence type="ECO:0000259" key="6">
    <source>
        <dbReference type="Pfam" id="PF25967"/>
    </source>
</evidence>
<dbReference type="InterPro" id="IPR006143">
    <property type="entry name" value="RND_pump_MFP"/>
</dbReference>
<accession>A0A4Q5LZC8</accession>
<dbReference type="InterPro" id="IPR058625">
    <property type="entry name" value="MdtA-like_BSH"/>
</dbReference>
<feature type="signal peptide" evidence="3">
    <location>
        <begin position="1"/>
        <end position="21"/>
    </location>
</feature>
<keyword evidence="8" id="KW-1185">Reference proteome</keyword>